<keyword evidence="2" id="KW-0812">Transmembrane</keyword>
<evidence type="ECO:0000256" key="2">
    <source>
        <dbReference type="SAM" id="Phobius"/>
    </source>
</evidence>
<dbReference type="OrthoDB" id="5215637at2759"/>
<evidence type="ECO:0000256" key="1">
    <source>
        <dbReference type="SAM" id="MobiDB-lite"/>
    </source>
</evidence>
<gene>
    <name evidence="4" type="ORF">EJ02DRAFT_353120</name>
</gene>
<evidence type="ECO:0000313" key="5">
    <source>
        <dbReference type="Proteomes" id="UP000800038"/>
    </source>
</evidence>
<keyword evidence="2" id="KW-0472">Membrane</keyword>
<dbReference type="Proteomes" id="UP000800038">
    <property type="component" value="Unassembled WGS sequence"/>
</dbReference>
<dbReference type="AlphaFoldDB" id="A0A6A5SPA3"/>
<feature type="signal peptide" evidence="3">
    <location>
        <begin position="1"/>
        <end position="20"/>
    </location>
</feature>
<organism evidence="4 5">
    <name type="scientific">Clathrospora elynae</name>
    <dbReference type="NCBI Taxonomy" id="706981"/>
    <lineage>
        <taxon>Eukaryota</taxon>
        <taxon>Fungi</taxon>
        <taxon>Dikarya</taxon>
        <taxon>Ascomycota</taxon>
        <taxon>Pezizomycotina</taxon>
        <taxon>Dothideomycetes</taxon>
        <taxon>Pleosporomycetidae</taxon>
        <taxon>Pleosporales</taxon>
        <taxon>Diademaceae</taxon>
        <taxon>Clathrospora</taxon>
    </lineage>
</organism>
<evidence type="ECO:0000313" key="4">
    <source>
        <dbReference type="EMBL" id="KAF1939047.1"/>
    </source>
</evidence>
<name>A0A6A5SPA3_9PLEO</name>
<feature type="region of interest" description="Disordered" evidence="1">
    <location>
        <begin position="235"/>
        <end position="255"/>
    </location>
</feature>
<feature type="transmembrane region" description="Helical" evidence="2">
    <location>
        <begin position="179"/>
        <end position="203"/>
    </location>
</feature>
<evidence type="ECO:0000256" key="3">
    <source>
        <dbReference type="SAM" id="SignalP"/>
    </source>
</evidence>
<protein>
    <recommendedName>
        <fullName evidence="6">Mid2 domain-containing protein</fullName>
    </recommendedName>
</protein>
<sequence length="255" mass="27330">MVARLSLISIFAMLFAIATSQQCYGVDGTALDKTYIPCNLSAKHSGCCASKDICLSNGLCMATTNEFIGTLRQSGCTDATGKDAACPKACPSVNNDFDGFNPVSAWSIQTCDYGRYCCRALNDRRSCCKNSTAPQINSSFKAILQLQTSTTTAVSTGKPLNATATRNPDVCKKERQDTAIVGGTIGAIFGAIIMGLAATILCMHKRERRQRRLKEHYEEQFSQTNAYRKALASSASSLRGSVTVEGTKLKSSGPD</sequence>
<keyword evidence="2" id="KW-1133">Transmembrane helix</keyword>
<keyword evidence="5" id="KW-1185">Reference proteome</keyword>
<reference evidence="4" key="1">
    <citation type="journal article" date="2020" name="Stud. Mycol.">
        <title>101 Dothideomycetes genomes: a test case for predicting lifestyles and emergence of pathogens.</title>
        <authorList>
            <person name="Haridas S."/>
            <person name="Albert R."/>
            <person name="Binder M."/>
            <person name="Bloem J."/>
            <person name="Labutti K."/>
            <person name="Salamov A."/>
            <person name="Andreopoulos B."/>
            <person name="Baker S."/>
            <person name="Barry K."/>
            <person name="Bills G."/>
            <person name="Bluhm B."/>
            <person name="Cannon C."/>
            <person name="Castanera R."/>
            <person name="Culley D."/>
            <person name="Daum C."/>
            <person name="Ezra D."/>
            <person name="Gonzalez J."/>
            <person name="Henrissat B."/>
            <person name="Kuo A."/>
            <person name="Liang C."/>
            <person name="Lipzen A."/>
            <person name="Lutzoni F."/>
            <person name="Magnuson J."/>
            <person name="Mondo S."/>
            <person name="Nolan M."/>
            <person name="Ohm R."/>
            <person name="Pangilinan J."/>
            <person name="Park H.-J."/>
            <person name="Ramirez L."/>
            <person name="Alfaro M."/>
            <person name="Sun H."/>
            <person name="Tritt A."/>
            <person name="Yoshinaga Y."/>
            <person name="Zwiers L.-H."/>
            <person name="Turgeon B."/>
            <person name="Goodwin S."/>
            <person name="Spatafora J."/>
            <person name="Crous P."/>
            <person name="Grigoriev I."/>
        </authorList>
    </citation>
    <scope>NUCLEOTIDE SEQUENCE</scope>
    <source>
        <strain evidence="4">CBS 161.51</strain>
    </source>
</reference>
<keyword evidence="3" id="KW-0732">Signal</keyword>
<proteinExistence type="predicted"/>
<accession>A0A6A5SPA3</accession>
<feature type="chain" id="PRO_5025536321" description="Mid2 domain-containing protein" evidence="3">
    <location>
        <begin position="21"/>
        <end position="255"/>
    </location>
</feature>
<dbReference type="EMBL" id="ML976089">
    <property type="protein sequence ID" value="KAF1939047.1"/>
    <property type="molecule type" value="Genomic_DNA"/>
</dbReference>
<evidence type="ECO:0008006" key="6">
    <source>
        <dbReference type="Google" id="ProtNLM"/>
    </source>
</evidence>